<dbReference type="RefSeq" id="XP_005760686.1">
    <property type="nucleotide sequence ID" value="XM_005760629.1"/>
</dbReference>
<dbReference type="Gene3D" id="3.30.40.10">
    <property type="entry name" value="Zinc/RING finger domain, C3HC4 (zinc finger)"/>
    <property type="match status" value="1"/>
</dbReference>
<dbReference type="PaxDb" id="2903-EOD08257"/>
<dbReference type="Proteomes" id="UP000013827">
    <property type="component" value="Unassembled WGS sequence"/>
</dbReference>
<proteinExistence type="predicted"/>
<evidence type="ECO:0000256" key="1">
    <source>
        <dbReference type="ARBA" id="ARBA00022723"/>
    </source>
</evidence>
<protein>
    <recommendedName>
        <fullName evidence="5">PHD-type domain-containing protein</fullName>
    </recommendedName>
</protein>
<accession>A0A0D3IAH2</accession>
<reference evidence="6" key="2">
    <citation type="submission" date="2024-10" db="UniProtKB">
        <authorList>
            <consortium name="EnsemblProtists"/>
        </authorList>
    </citation>
    <scope>IDENTIFICATION</scope>
</reference>
<feature type="domain" description="PHD-type" evidence="5">
    <location>
        <begin position="16"/>
        <end position="69"/>
    </location>
</feature>
<evidence type="ECO:0000256" key="4">
    <source>
        <dbReference type="PROSITE-ProRule" id="PRU00146"/>
    </source>
</evidence>
<dbReference type="SUPFAM" id="SSF57903">
    <property type="entry name" value="FYVE/PHD zinc finger"/>
    <property type="match status" value="1"/>
</dbReference>
<organism evidence="6 7">
    <name type="scientific">Emiliania huxleyi (strain CCMP1516)</name>
    <dbReference type="NCBI Taxonomy" id="280463"/>
    <lineage>
        <taxon>Eukaryota</taxon>
        <taxon>Haptista</taxon>
        <taxon>Haptophyta</taxon>
        <taxon>Prymnesiophyceae</taxon>
        <taxon>Isochrysidales</taxon>
        <taxon>Noelaerhabdaceae</taxon>
        <taxon>Emiliania</taxon>
    </lineage>
</organism>
<dbReference type="AlphaFoldDB" id="A0A0D3IAH2"/>
<dbReference type="GO" id="GO:0008270">
    <property type="term" value="F:zinc ion binding"/>
    <property type="evidence" value="ECO:0007669"/>
    <property type="project" value="UniProtKB-KW"/>
</dbReference>
<keyword evidence="3" id="KW-0862">Zinc</keyword>
<keyword evidence="1" id="KW-0479">Metal-binding</keyword>
<dbReference type="GeneID" id="17254409"/>
<keyword evidence="2 4" id="KW-0863">Zinc-finger</keyword>
<dbReference type="SMART" id="SM00249">
    <property type="entry name" value="PHD"/>
    <property type="match status" value="1"/>
</dbReference>
<keyword evidence="7" id="KW-1185">Reference proteome</keyword>
<evidence type="ECO:0000256" key="2">
    <source>
        <dbReference type="ARBA" id="ARBA00022771"/>
    </source>
</evidence>
<dbReference type="InterPro" id="IPR001965">
    <property type="entry name" value="Znf_PHD"/>
</dbReference>
<sequence length="89" mass="9573">MMIVHEMLHPSSSSGTHYCLPGCKRGRVDDGSLMVACDVCDNWLHLGCLPPAQQPSTDDSFVCPLCVEAKADVYLQSEDMAMLSDALAG</sequence>
<dbReference type="EnsemblProtists" id="EOD08257">
    <property type="protein sequence ID" value="EOD08257"/>
    <property type="gene ID" value="EMIHUDRAFT_374446"/>
</dbReference>
<dbReference type="KEGG" id="ehx:EMIHUDRAFT_374446"/>
<dbReference type="InterPro" id="IPR019787">
    <property type="entry name" value="Znf_PHD-finger"/>
</dbReference>
<evidence type="ECO:0000259" key="5">
    <source>
        <dbReference type="PROSITE" id="PS50016"/>
    </source>
</evidence>
<dbReference type="Pfam" id="PF00628">
    <property type="entry name" value="PHD"/>
    <property type="match status" value="1"/>
</dbReference>
<dbReference type="HOGENOM" id="CLU_2461539_0_0_1"/>
<name>A0A0D3IAH2_EMIH1</name>
<dbReference type="InterPro" id="IPR011011">
    <property type="entry name" value="Znf_FYVE_PHD"/>
</dbReference>
<reference evidence="7" key="1">
    <citation type="journal article" date="2013" name="Nature">
        <title>Pan genome of the phytoplankton Emiliania underpins its global distribution.</title>
        <authorList>
            <person name="Read B.A."/>
            <person name="Kegel J."/>
            <person name="Klute M.J."/>
            <person name="Kuo A."/>
            <person name="Lefebvre S.C."/>
            <person name="Maumus F."/>
            <person name="Mayer C."/>
            <person name="Miller J."/>
            <person name="Monier A."/>
            <person name="Salamov A."/>
            <person name="Young J."/>
            <person name="Aguilar M."/>
            <person name="Claverie J.M."/>
            <person name="Frickenhaus S."/>
            <person name="Gonzalez K."/>
            <person name="Herman E.K."/>
            <person name="Lin Y.C."/>
            <person name="Napier J."/>
            <person name="Ogata H."/>
            <person name="Sarno A.F."/>
            <person name="Shmutz J."/>
            <person name="Schroeder D."/>
            <person name="de Vargas C."/>
            <person name="Verret F."/>
            <person name="von Dassow P."/>
            <person name="Valentin K."/>
            <person name="Van de Peer Y."/>
            <person name="Wheeler G."/>
            <person name="Dacks J.B."/>
            <person name="Delwiche C.F."/>
            <person name="Dyhrman S.T."/>
            <person name="Glockner G."/>
            <person name="John U."/>
            <person name="Richards T."/>
            <person name="Worden A.Z."/>
            <person name="Zhang X."/>
            <person name="Grigoriev I.V."/>
            <person name="Allen A.E."/>
            <person name="Bidle K."/>
            <person name="Borodovsky M."/>
            <person name="Bowler C."/>
            <person name="Brownlee C."/>
            <person name="Cock J.M."/>
            <person name="Elias M."/>
            <person name="Gladyshev V.N."/>
            <person name="Groth M."/>
            <person name="Guda C."/>
            <person name="Hadaegh A."/>
            <person name="Iglesias-Rodriguez M.D."/>
            <person name="Jenkins J."/>
            <person name="Jones B.M."/>
            <person name="Lawson T."/>
            <person name="Leese F."/>
            <person name="Lindquist E."/>
            <person name="Lobanov A."/>
            <person name="Lomsadze A."/>
            <person name="Malik S.B."/>
            <person name="Marsh M.E."/>
            <person name="Mackinder L."/>
            <person name="Mock T."/>
            <person name="Mueller-Roeber B."/>
            <person name="Pagarete A."/>
            <person name="Parker M."/>
            <person name="Probert I."/>
            <person name="Quesneville H."/>
            <person name="Raines C."/>
            <person name="Rensing S.A."/>
            <person name="Riano-Pachon D.M."/>
            <person name="Richier S."/>
            <person name="Rokitta S."/>
            <person name="Shiraiwa Y."/>
            <person name="Soanes D.M."/>
            <person name="van der Giezen M."/>
            <person name="Wahlund T.M."/>
            <person name="Williams B."/>
            <person name="Wilson W."/>
            <person name="Wolfe G."/>
            <person name="Wurch L.L."/>
        </authorList>
    </citation>
    <scope>NUCLEOTIDE SEQUENCE</scope>
</reference>
<evidence type="ECO:0000313" key="7">
    <source>
        <dbReference type="Proteomes" id="UP000013827"/>
    </source>
</evidence>
<evidence type="ECO:0000313" key="6">
    <source>
        <dbReference type="EnsemblProtists" id="EOD08257"/>
    </source>
</evidence>
<dbReference type="PROSITE" id="PS50016">
    <property type="entry name" value="ZF_PHD_2"/>
    <property type="match status" value="1"/>
</dbReference>
<dbReference type="InterPro" id="IPR013083">
    <property type="entry name" value="Znf_RING/FYVE/PHD"/>
</dbReference>
<evidence type="ECO:0000256" key="3">
    <source>
        <dbReference type="ARBA" id="ARBA00022833"/>
    </source>
</evidence>
<dbReference type="STRING" id="2903.R1BFZ6"/>